<accession>A0A388TJA0</accession>
<dbReference type="AlphaFoldDB" id="A0A388TJA0"/>
<sequence>MSPAERVAYIQEIQQASPVKQIAQNLKEIDLSGFGLIGNIFRQGAAVLKGVSDAYTQIRKSRGDTSLNQHIEGLTENVRGLERLRYELPPQTNIALPDFAALQKENKGVYVDSNWTPQRKGKVE</sequence>
<name>A0A388TJA0_9BACT</name>
<dbReference type="EMBL" id="BGZO01000031">
    <property type="protein sequence ID" value="GBR76523.1"/>
    <property type="molecule type" value="Genomic_DNA"/>
</dbReference>
<evidence type="ECO:0000313" key="2">
    <source>
        <dbReference type="Proteomes" id="UP000275925"/>
    </source>
</evidence>
<protein>
    <submittedName>
        <fullName evidence="1">Uncharacterized protein</fullName>
    </submittedName>
</protein>
<gene>
    <name evidence="1" type="ORF">NO2_1056</name>
</gene>
<keyword evidence="2" id="KW-1185">Reference proteome</keyword>
<organism evidence="1 2">
    <name type="scientific">Candidatus Termititenax persephonae</name>
    <dbReference type="NCBI Taxonomy" id="2218525"/>
    <lineage>
        <taxon>Bacteria</taxon>
        <taxon>Bacillati</taxon>
        <taxon>Candidatus Margulisiibacteriota</taxon>
        <taxon>Candidatus Termititenacia</taxon>
        <taxon>Candidatus Termititenacales</taxon>
        <taxon>Candidatus Termititenacaceae</taxon>
        <taxon>Candidatus Termititenax</taxon>
    </lineage>
</organism>
<reference evidence="1 2" key="1">
    <citation type="journal article" date="2019" name="ISME J.">
        <title>Genome analyses of uncultured TG2/ZB3 bacteria in 'Margulisbacteria' specifically attached to ectosymbiotic spirochetes of protists in the termite gut.</title>
        <authorList>
            <person name="Utami Y.D."/>
            <person name="Kuwahara H."/>
            <person name="Igai K."/>
            <person name="Murakami T."/>
            <person name="Sugaya K."/>
            <person name="Morikawa T."/>
            <person name="Nagura Y."/>
            <person name="Yuki M."/>
            <person name="Deevong P."/>
            <person name="Inoue T."/>
            <person name="Kihara K."/>
            <person name="Lo N."/>
            <person name="Yamada A."/>
            <person name="Ohkuma M."/>
            <person name="Hongoh Y."/>
        </authorList>
    </citation>
    <scope>NUCLEOTIDE SEQUENCE [LARGE SCALE GENOMIC DNA]</scope>
    <source>
        <strain evidence="1">NkOx7-02</strain>
    </source>
</reference>
<proteinExistence type="predicted"/>
<evidence type="ECO:0000313" key="1">
    <source>
        <dbReference type="EMBL" id="GBR76523.1"/>
    </source>
</evidence>
<comment type="caution">
    <text evidence="1">The sequence shown here is derived from an EMBL/GenBank/DDBJ whole genome shotgun (WGS) entry which is preliminary data.</text>
</comment>
<dbReference type="Proteomes" id="UP000275925">
    <property type="component" value="Unassembled WGS sequence"/>
</dbReference>